<dbReference type="EMBL" id="CP032101">
    <property type="protein sequence ID" value="AXX86309.1"/>
    <property type="molecule type" value="Genomic_DNA"/>
</dbReference>
<feature type="transmembrane region" description="Helical" evidence="1">
    <location>
        <begin position="5"/>
        <end position="21"/>
    </location>
</feature>
<evidence type="ECO:0000313" key="4">
    <source>
        <dbReference type="Proteomes" id="UP000224740"/>
    </source>
</evidence>
<reference evidence="2 5" key="3">
    <citation type="submission" date="2018-08" db="EMBL/GenBank/DDBJ databases">
        <title>Complete genome of the Arcobacter marinus type strain JCM 15502.</title>
        <authorList>
            <person name="Miller W.G."/>
            <person name="Yee E."/>
            <person name="Huynh S."/>
            <person name="Parker C.T."/>
        </authorList>
    </citation>
    <scope>NUCLEOTIDE SEQUENCE [LARGE SCALE GENOMIC DNA]</scope>
    <source>
        <strain evidence="2 5">JCM 15502</strain>
    </source>
</reference>
<organism evidence="2 5">
    <name type="scientific">Malaciobacter marinus</name>
    <dbReference type="NCBI Taxonomy" id="505249"/>
    <lineage>
        <taxon>Bacteria</taxon>
        <taxon>Pseudomonadati</taxon>
        <taxon>Campylobacterota</taxon>
        <taxon>Epsilonproteobacteria</taxon>
        <taxon>Campylobacterales</taxon>
        <taxon>Arcobacteraceae</taxon>
        <taxon>Malaciobacter</taxon>
    </lineage>
</organism>
<feature type="transmembrane region" description="Helical" evidence="1">
    <location>
        <begin position="213"/>
        <end position="235"/>
    </location>
</feature>
<dbReference type="EMBL" id="NXAO01000027">
    <property type="protein sequence ID" value="PHO15438.1"/>
    <property type="molecule type" value="Genomic_DNA"/>
</dbReference>
<evidence type="ECO:0000313" key="3">
    <source>
        <dbReference type="EMBL" id="PHO15438.1"/>
    </source>
</evidence>
<reference evidence="4" key="1">
    <citation type="submission" date="2017-09" db="EMBL/GenBank/DDBJ databases">
        <title>Arcobacter canalis sp. nov., a new species isolated from a water canal contaminated with urban sewage.</title>
        <authorList>
            <person name="Perez-Cataluna A."/>
            <person name="Salas-Masso N."/>
            <person name="Figueras M.J."/>
        </authorList>
    </citation>
    <scope>NUCLEOTIDE SEQUENCE [LARGE SCALE GENOMIC DNA]</scope>
    <source>
        <strain evidence="4">CECT 7727</strain>
    </source>
</reference>
<evidence type="ECO:0000256" key="1">
    <source>
        <dbReference type="SAM" id="Phobius"/>
    </source>
</evidence>
<proteinExistence type="predicted"/>
<keyword evidence="1" id="KW-0472">Membrane</keyword>
<dbReference type="KEGG" id="amar:AMRN_0541"/>
<name>A0A347TI81_9BACT</name>
<dbReference type="PANTHER" id="PTHR38568">
    <property type="entry name" value="DUF445 DOMAIN-CONTAINING PROTEIN-RELATED"/>
    <property type="match status" value="1"/>
</dbReference>
<dbReference type="AlphaFoldDB" id="A0A347TI81"/>
<dbReference type="Proteomes" id="UP000224740">
    <property type="component" value="Unassembled WGS sequence"/>
</dbReference>
<gene>
    <name evidence="2" type="ORF">AMRN_0541</name>
    <name evidence="3" type="ORF">CPH92_06900</name>
</gene>
<dbReference type="RefSeq" id="WP_099311005.1">
    <property type="nucleotide sequence ID" value="NZ_CP032101.1"/>
</dbReference>
<evidence type="ECO:0000313" key="2">
    <source>
        <dbReference type="EMBL" id="AXX86309.1"/>
    </source>
</evidence>
<accession>A0A347TI81</accession>
<feature type="transmembrane region" description="Helical" evidence="1">
    <location>
        <begin position="27"/>
        <end position="48"/>
    </location>
</feature>
<evidence type="ECO:0000313" key="5">
    <source>
        <dbReference type="Proteomes" id="UP000264693"/>
    </source>
</evidence>
<keyword evidence="1" id="KW-1133">Transmembrane helix</keyword>
<keyword evidence="4" id="KW-1185">Reference proteome</keyword>
<reference evidence="3" key="2">
    <citation type="submission" date="2017-09" db="EMBL/GenBank/DDBJ databases">
        <authorList>
            <person name="Perez-Cataluna A."/>
            <person name="Figueras M.J."/>
            <person name="Salas-Masso N."/>
        </authorList>
    </citation>
    <scope>NUCLEOTIDE SEQUENCE</scope>
    <source>
        <strain evidence="3">CECT 7727</strain>
    </source>
</reference>
<protein>
    <submittedName>
        <fullName evidence="2">DUF445 domain-containing membrane protein</fullName>
    </submittedName>
    <submittedName>
        <fullName evidence="3">DUF445 domain-containing protein</fullName>
    </submittedName>
</protein>
<dbReference type="Proteomes" id="UP000264693">
    <property type="component" value="Chromosome"/>
</dbReference>
<sequence length="236" mass="26325">MNKSFISNFLALLLVVIAYLINNDSLLMIGLFAFSGAVTNAIAVHMLFERVPFLYGSGVVENRFEEFKSGIHSLIMNEFFTKDNLNKFFEDEVASKKSNFDLSSILYKTDFTPAFESLKEAVMNSSFGGMLGMFGGEQALEPLKESFIEKLQSSIISISQNESFQEALHASLSSKDVSEDIHEKVSNIVNKRLDELTPKMVKQIVQKMIKEHLGWLVVWGAVFGGLIGFITTILVG</sequence>
<dbReference type="PANTHER" id="PTHR38568:SF1">
    <property type="entry name" value="DUF445 DOMAIN-CONTAINING PROTEIN"/>
    <property type="match status" value="1"/>
</dbReference>
<keyword evidence="1" id="KW-0812">Transmembrane</keyword>